<dbReference type="InterPro" id="IPR012910">
    <property type="entry name" value="Plug_dom"/>
</dbReference>
<name>A0A561PCC1_9BACT</name>
<comment type="subcellular location">
    <subcellularLocation>
        <location evidence="1 7">Cell outer membrane</location>
        <topology evidence="1 7">Multi-pass membrane protein</topology>
    </subcellularLocation>
</comment>
<proteinExistence type="inferred from homology"/>
<keyword evidence="10" id="KW-1185">Reference proteome</keyword>
<feature type="domain" description="TonB-dependent receptor plug" evidence="8">
    <location>
        <begin position="225"/>
        <end position="353"/>
    </location>
</feature>
<evidence type="ECO:0000256" key="1">
    <source>
        <dbReference type="ARBA" id="ARBA00004571"/>
    </source>
</evidence>
<dbReference type="SUPFAM" id="SSF56935">
    <property type="entry name" value="Porins"/>
    <property type="match status" value="1"/>
</dbReference>
<keyword evidence="6 7" id="KW-0998">Cell outer membrane</keyword>
<keyword evidence="4 7" id="KW-0812">Transmembrane</keyword>
<dbReference type="PROSITE" id="PS52016">
    <property type="entry name" value="TONB_DEPENDENT_REC_3"/>
    <property type="match status" value="1"/>
</dbReference>
<dbReference type="EMBL" id="VIWO01000008">
    <property type="protein sequence ID" value="TWF35774.1"/>
    <property type="molecule type" value="Genomic_DNA"/>
</dbReference>
<dbReference type="GO" id="GO:0009279">
    <property type="term" value="C:cell outer membrane"/>
    <property type="evidence" value="ECO:0007669"/>
    <property type="project" value="UniProtKB-SubCell"/>
</dbReference>
<comment type="similarity">
    <text evidence="7">Belongs to the TonB-dependent receptor family.</text>
</comment>
<dbReference type="NCBIfam" id="TIGR04057">
    <property type="entry name" value="SusC_RagA_signa"/>
    <property type="match status" value="1"/>
</dbReference>
<accession>A0A561PCC1</accession>
<dbReference type="Pfam" id="PF07715">
    <property type="entry name" value="Plug"/>
    <property type="match status" value="1"/>
</dbReference>
<keyword evidence="2 7" id="KW-0813">Transport</keyword>
<keyword evidence="5 7" id="KW-0472">Membrane</keyword>
<evidence type="ECO:0000313" key="10">
    <source>
        <dbReference type="Proteomes" id="UP000320811"/>
    </source>
</evidence>
<dbReference type="SUPFAM" id="SSF49464">
    <property type="entry name" value="Carboxypeptidase regulatory domain-like"/>
    <property type="match status" value="1"/>
</dbReference>
<evidence type="ECO:0000256" key="6">
    <source>
        <dbReference type="ARBA" id="ARBA00023237"/>
    </source>
</evidence>
<evidence type="ECO:0000259" key="8">
    <source>
        <dbReference type="Pfam" id="PF07715"/>
    </source>
</evidence>
<evidence type="ECO:0000256" key="5">
    <source>
        <dbReference type="ARBA" id="ARBA00023136"/>
    </source>
</evidence>
<gene>
    <name evidence="9" type="ORF">FHW36_108130</name>
</gene>
<evidence type="ECO:0000256" key="4">
    <source>
        <dbReference type="ARBA" id="ARBA00022692"/>
    </source>
</evidence>
<evidence type="ECO:0000313" key="9">
    <source>
        <dbReference type="EMBL" id="TWF35774.1"/>
    </source>
</evidence>
<organism evidence="9 10">
    <name type="scientific">Chitinophaga polysaccharea</name>
    <dbReference type="NCBI Taxonomy" id="1293035"/>
    <lineage>
        <taxon>Bacteria</taxon>
        <taxon>Pseudomonadati</taxon>
        <taxon>Bacteroidota</taxon>
        <taxon>Chitinophagia</taxon>
        <taxon>Chitinophagales</taxon>
        <taxon>Chitinophagaceae</taxon>
        <taxon>Chitinophaga</taxon>
    </lineage>
</organism>
<evidence type="ECO:0000256" key="3">
    <source>
        <dbReference type="ARBA" id="ARBA00022452"/>
    </source>
</evidence>
<dbReference type="Gene3D" id="2.60.40.1120">
    <property type="entry name" value="Carboxypeptidase-like, regulatory domain"/>
    <property type="match status" value="1"/>
</dbReference>
<dbReference type="AlphaFoldDB" id="A0A561PCC1"/>
<dbReference type="Gene3D" id="2.40.170.20">
    <property type="entry name" value="TonB-dependent receptor, beta-barrel domain"/>
    <property type="match status" value="1"/>
</dbReference>
<dbReference type="InterPro" id="IPR037066">
    <property type="entry name" value="Plug_dom_sf"/>
</dbReference>
<comment type="caution">
    <text evidence="9">The sequence shown here is derived from an EMBL/GenBank/DDBJ whole genome shotgun (WGS) entry which is preliminary data.</text>
</comment>
<protein>
    <submittedName>
        <fullName evidence="9">TonB-linked SusC/RagA family outer membrane protein</fullName>
    </submittedName>
</protein>
<dbReference type="OrthoDB" id="9768177at2"/>
<dbReference type="InterPro" id="IPR039426">
    <property type="entry name" value="TonB-dep_rcpt-like"/>
</dbReference>
<dbReference type="InterPro" id="IPR036942">
    <property type="entry name" value="Beta-barrel_TonB_sf"/>
</dbReference>
<dbReference type="InterPro" id="IPR023996">
    <property type="entry name" value="TonB-dep_OMP_SusC/RagA"/>
</dbReference>
<dbReference type="Pfam" id="PF13715">
    <property type="entry name" value="CarbopepD_reg_2"/>
    <property type="match status" value="1"/>
</dbReference>
<evidence type="ECO:0000256" key="2">
    <source>
        <dbReference type="ARBA" id="ARBA00022448"/>
    </source>
</evidence>
<dbReference type="InterPro" id="IPR023997">
    <property type="entry name" value="TonB-dep_OMP_SusC/RagA_CS"/>
</dbReference>
<reference evidence="9 10" key="1">
    <citation type="submission" date="2019-06" db="EMBL/GenBank/DDBJ databases">
        <title>Sorghum-associated microbial communities from plants grown in Nebraska, USA.</title>
        <authorList>
            <person name="Schachtman D."/>
        </authorList>
    </citation>
    <scope>NUCLEOTIDE SEQUENCE [LARGE SCALE GENOMIC DNA]</scope>
    <source>
        <strain evidence="9 10">1209</strain>
    </source>
</reference>
<dbReference type="Gene3D" id="2.170.130.10">
    <property type="entry name" value="TonB-dependent receptor, plug domain"/>
    <property type="match status" value="1"/>
</dbReference>
<keyword evidence="3 7" id="KW-1134">Transmembrane beta strand</keyword>
<dbReference type="NCBIfam" id="TIGR04056">
    <property type="entry name" value="OMP_RagA_SusC"/>
    <property type="match status" value="1"/>
</dbReference>
<evidence type="ECO:0000256" key="7">
    <source>
        <dbReference type="PROSITE-ProRule" id="PRU01360"/>
    </source>
</evidence>
<sequence>MTKTISHPILLRILYLSIFCFSNPYSLIASSARQVPKVTISGTNIPIREVFKKIYQQTGLEVINNLSDTQLDEENKITVNFIKTGISEVMVYLLNDKKELSFFLNEHTIDIFKKPELKKYNASHILKKDTAENRVRISGKIVDNSGNPIPGATILEKKDKRGTISDAAGTFSLSNISKGSTIVVSSIGFESKEIIADEKNSIIQLNTHTNALDEKLVIAYGITTKRLSTGNISSVKAIDIEKQPVGNPLLAVEGRVPGIYIQQATGLPGTGVIVRIQGINSLHSGNDPFYVVDGVPYISQLLPTTNMITGNSGVTTSFGNPLNYLNTSDIESIEVLKDADATAIYGSRAANGAVLITTKKGKSGEIRTNVKFQNGWGTVGHKVNVLNTKEYLEMRHEALKNDGISTPSAFDWDLNGTWDTTRNVDWQKELIGRASKFTDIEANISGGSNTMQFLLGAAYRKEGTVFPGDFSDTKGSLHFNMNGSSKNQKFRVQFSGSYLIDNNKLPMTDLTSLALQLAPVSPLPYNKDGSINWMPSSSGSTTFLNNPMAPLIQKSVNKTTNLLASSILSYEIYPGLFLKTSFGYTSLNVNEIVKSPLSMYTPEDRVYSIRISQFTMNRSNSWIVEPQVEFNHNISKGTLNAVVGGTITQQNSDQTTIAAGGFTNDLVMEDLAAATLMIGSTINSVYKYNALFGRITYNWQNKYILNLNTRRDGSSRFGPQKQFHNFGSIAGAWVFSEEPGCQHVFSFLNFGKLRASYGTTGNDQIGDYQFIDLYQAVTVTGTPYQNTLGLAPQRLTNPYLEWEETKKLQFGLDLGFIDNRILFGINYNKNTSGNQLSTFRLPFITGFSEITKNFPAIIRNTGWEFTLQTTNVKTAHFSWTSNINLTIPKNQLYSYFGIEKSLAFLIGKPLTLSTFFSYGDINDTTGKYQYRDLKGNITLNPSDPTDRYIAVSPDPKFYGGFQNSFSYKGISIDIFFQFTKKYGVDNLTYGISNTYPGLFNFGRGNQTTAVLKRWQNPGDNATRQPFSSDGSKDLSTLSNSNAVWTDQSFIKLRNVSISWELPSNWKKTIHLQNAKIFANAQNVLTFTKYKGFDPESPGLSLPPLRLITIGAQISL</sequence>
<dbReference type="Proteomes" id="UP000320811">
    <property type="component" value="Unassembled WGS sequence"/>
</dbReference>
<dbReference type="InterPro" id="IPR008969">
    <property type="entry name" value="CarboxyPept-like_regulatory"/>
</dbReference>